<protein>
    <submittedName>
        <fullName evidence="2">Uncharacterized protein</fullName>
    </submittedName>
</protein>
<evidence type="ECO:0000313" key="2">
    <source>
        <dbReference type="Ensembl" id="ENSCAFP00020007612.1"/>
    </source>
</evidence>
<feature type="region of interest" description="Disordered" evidence="1">
    <location>
        <begin position="1"/>
        <end position="30"/>
    </location>
</feature>
<accession>A0A8C0JZT8</accession>
<organism evidence="2 3">
    <name type="scientific">Canis lupus dingo</name>
    <name type="common">dingo</name>
    <dbReference type="NCBI Taxonomy" id="286419"/>
    <lineage>
        <taxon>Eukaryota</taxon>
        <taxon>Metazoa</taxon>
        <taxon>Chordata</taxon>
        <taxon>Craniata</taxon>
        <taxon>Vertebrata</taxon>
        <taxon>Euteleostomi</taxon>
        <taxon>Mammalia</taxon>
        <taxon>Eutheria</taxon>
        <taxon>Laurasiatheria</taxon>
        <taxon>Carnivora</taxon>
        <taxon>Caniformia</taxon>
        <taxon>Canidae</taxon>
        <taxon>Canis</taxon>
    </lineage>
</organism>
<dbReference type="GeneTree" id="ENSGT00980000203203"/>
<proteinExistence type="predicted"/>
<evidence type="ECO:0000256" key="1">
    <source>
        <dbReference type="SAM" id="MobiDB-lite"/>
    </source>
</evidence>
<reference evidence="2" key="2">
    <citation type="submission" date="2025-09" db="UniProtKB">
        <authorList>
            <consortium name="Ensembl"/>
        </authorList>
    </citation>
    <scope>IDENTIFICATION</scope>
</reference>
<evidence type="ECO:0000313" key="3">
    <source>
        <dbReference type="Proteomes" id="UP000694391"/>
    </source>
</evidence>
<dbReference type="AlphaFoldDB" id="A0A8C0JZT8"/>
<keyword evidence="3" id="KW-1185">Reference proteome</keyword>
<reference evidence="2" key="1">
    <citation type="submission" date="2025-08" db="UniProtKB">
        <authorList>
            <consortium name="Ensembl"/>
        </authorList>
    </citation>
    <scope>IDENTIFICATION</scope>
</reference>
<dbReference type="Ensembl" id="ENSCAFT00020008808.1">
    <property type="protein sequence ID" value="ENSCAFP00020007612.1"/>
    <property type="gene ID" value="ENSCAFG00020006137.1"/>
</dbReference>
<sequence>MNSTLVKITEIEANQDGSDSKEQGHSTPPGLLKACLANLHRELIIPKGGGGGGPGEGFDVAQTDDARIGYQPWEHREIENSQSFSLRLNFL</sequence>
<name>A0A8C0JZT8_CANLU</name>
<dbReference type="Proteomes" id="UP000694391">
    <property type="component" value="Unplaced"/>
</dbReference>